<dbReference type="InterPro" id="IPR000307">
    <property type="entry name" value="Ribosomal_bS16"/>
</dbReference>
<keyword evidence="1 3" id="KW-0689">Ribosomal protein</keyword>
<dbReference type="AlphaFoldDB" id="A0A0G1ZFZ9"/>
<dbReference type="GO" id="GO:0015935">
    <property type="term" value="C:small ribosomal subunit"/>
    <property type="evidence" value="ECO:0007669"/>
    <property type="project" value="TreeGrafter"/>
</dbReference>
<protein>
    <recommendedName>
        <fullName evidence="3">Small ribosomal subunit protein bS16</fullName>
    </recommendedName>
</protein>
<feature type="compositionally biased region" description="Low complexity" evidence="4">
    <location>
        <begin position="122"/>
        <end position="140"/>
    </location>
</feature>
<dbReference type="InterPro" id="IPR020592">
    <property type="entry name" value="Ribosomal_bS16_CS"/>
</dbReference>
<organism evidence="5 6">
    <name type="scientific">candidate division Kazan bacterium GW2011_GWB1_52_7</name>
    <dbReference type="NCBI Taxonomy" id="1620414"/>
    <lineage>
        <taxon>Bacteria</taxon>
        <taxon>Bacteria division Kazan-3B-28</taxon>
    </lineage>
</organism>
<dbReference type="Proteomes" id="UP000034913">
    <property type="component" value="Unassembled WGS sequence"/>
</dbReference>
<dbReference type="Gene3D" id="3.30.1320.10">
    <property type="match status" value="1"/>
</dbReference>
<feature type="compositionally biased region" description="Low complexity" evidence="4">
    <location>
        <begin position="147"/>
        <end position="175"/>
    </location>
</feature>
<feature type="compositionally biased region" description="Low complexity" evidence="4">
    <location>
        <begin position="96"/>
        <end position="105"/>
    </location>
</feature>
<feature type="compositionally biased region" description="Basic and acidic residues" evidence="4">
    <location>
        <begin position="178"/>
        <end position="189"/>
    </location>
</feature>
<gene>
    <name evidence="3" type="primary">rpsP</name>
    <name evidence="5" type="ORF">VF00_C0002G0152</name>
</gene>
<evidence type="ECO:0000256" key="4">
    <source>
        <dbReference type="SAM" id="MobiDB-lite"/>
    </source>
</evidence>
<dbReference type="GO" id="GO:0003735">
    <property type="term" value="F:structural constituent of ribosome"/>
    <property type="evidence" value="ECO:0007669"/>
    <property type="project" value="InterPro"/>
</dbReference>
<evidence type="ECO:0000256" key="1">
    <source>
        <dbReference type="ARBA" id="ARBA00022980"/>
    </source>
</evidence>
<sequence length="189" mass="19909">MLVLRLARTGRRNQPKYRLVVAENSKPLDGKVVEVVGHYNPTDPNKPLVIEKEVISAWLGKGAMPSNTVAKLLNKEGFNLPVHQHPVRPAKKAPKGEAAPAAPAADLPSEAITEEAPKEELAAVTEEAAPEAVSEAVSETPVEEVPVESVVETASEAPATKAEAPAKPVAEEVPAQESETKPEGEAGAE</sequence>
<comment type="similarity">
    <text evidence="3">Belongs to the bacterial ribosomal protein bS16 family.</text>
</comment>
<evidence type="ECO:0000256" key="3">
    <source>
        <dbReference type="HAMAP-Rule" id="MF_00385"/>
    </source>
</evidence>
<feature type="region of interest" description="Disordered" evidence="4">
    <location>
        <begin position="85"/>
        <end position="189"/>
    </location>
</feature>
<dbReference type="GO" id="GO:0006412">
    <property type="term" value="P:translation"/>
    <property type="evidence" value="ECO:0007669"/>
    <property type="project" value="UniProtKB-UniRule"/>
</dbReference>
<evidence type="ECO:0000313" key="5">
    <source>
        <dbReference type="EMBL" id="KKW26827.1"/>
    </source>
</evidence>
<proteinExistence type="inferred from homology"/>
<accession>A0A0G1ZFZ9</accession>
<dbReference type="GO" id="GO:0005737">
    <property type="term" value="C:cytoplasm"/>
    <property type="evidence" value="ECO:0007669"/>
    <property type="project" value="UniProtKB-ARBA"/>
</dbReference>
<keyword evidence="2 3" id="KW-0687">Ribonucleoprotein</keyword>
<dbReference type="PROSITE" id="PS00732">
    <property type="entry name" value="RIBOSOMAL_S16"/>
    <property type="match status" value="1"/>
</dbReference>
<evidence type="ECO:0000256" key="2">
    <source>
        <dbReference type="ARBA" id="ARBA00023274"/>
    </source>
</evidence>
<dbReference type="PANTHER" id="PTHR12919">
    <property type="entry name" value="30S RIBOSOMAL PROTEIN S16"/>
    <property type="match status" value="1"/>
</dbReference>
<dbReference type="HAMAP" id="MF_00385">
    <property type="entry name" value="Ribosomal_bS16"/>
    <property type="match status" value="1"/>
</dbReference>
<name>A0A0G1ZFZ9_UNCK3</name>
<dbReference type="Pfam" id="PF00886">
    <property type="entry name" value="Ribosomal_S16"/>
    <property type="match status" value="1"/>
</dbReference>
<dbReference type="EMBL" id="LCRB01000002">
    <property type="protein sequence ID" value="KKW26827.1"/>
    <property type="molecule type" value="Genomic_DNA"/>
</dbReference>
<reference evidence="5 6" key="1">
    <citation type="journal article" date="2015" name="Nature">
        <title>rRNA introns, odd ribosomes, and small enigmatic genomes across a large radiation of phyla.</title>
        <authorList>
            <person name="Brown C.T."/>
            <person name="Hug L.A."/>
            <person name="Thomas B.C."/>
            <person name="Sharon I."/>
            <person name="Castelle C.J."/>
            <person name="Singh A."/>
            <person name="Wilkins M.J."/>
            <person name="Williams K.H."/>
            <person name="Banfield J.F."/>
        </authorList>
    </citation>
    <scope>NUCLEOTIDE SEQUENCE [LARGE SCALE GENOMIC DNA]</scope>
</reference>
<dbReference type="SUPFAM" id="SSF54565">
    <property type="entry name" value="Ribosomal protein S16"/>
    <property type="match status" value="1"/>
</dbReference>
<dbReference type="InterPro" id="IPR023803">
    <property type="entry name" value="Ribosomal_bS16_dom_sf"/>
</dbReference>
<dbReference type="NCBIfam" id="TIGR00002">
    <property type="entry name" value="S16"/>
    <property type="match status" value="1"/>
</dbReference>
<evidence type="ECO:0000313" key="6">
    <source>
        <dbReference type="Proteomes" id="UP000034913"/>
    </source>
</evidence>
<dbReference type="PANTHER" id="PTHR12919:SF20">
    <property type="entry name" value="SMALL RIBOSOMAL SUBUNIT PROTEIN BS16M"/>
    <property type="match status" value="1"/>
</dbReference>
<comment type="caution">
    <text evidence="5">The sequence shown here is derived from an EMBL/GenBank/DDBJ whole genome shotgun (WGS) entry which is preliminary data.</text>
</comment>